<keyword evidence="1" id="KW-0378">Hydrolase</keyword>
<organism evidence="2 3">
    <name type="scientific">Algoriphagus alkaliphilus</name>
    <dbReference type="NCBI Taxonomy" id="279824"/>
    <lineage>
        <taxon>Bacteria</taxon>
        <taxon>Pseudomonadati</taxon>
        <taxon>Bacteroidota</taxon>
        <taxon>Cytophagia</taxon>
        <taxon>Cytophagales</taxon>
        <taxon>Cyclobacteriaceae</taxon>
        <taxon>Algoriphagus</taxon>
    </lineage>
</organism>
<dbReference type="OrthoDB" id="9808744at2"/>
<dbReference type="PIRSF" id="PIRSF033490">
    <property type="entry name" value="MazF"/>
    <property type="match status" value="1"/>
</dbReference>
<gene>
    <name evidence="2" type="ORF">SAMN03080617_00688</name>
</gene>
<dbReference type="GO" id="GO:0016075">
    <property type="term" value="P:rRNA catabolic process"/>
    <property type="evidence" value="ECO:0007669"/>
    <property type="project" value="TreeGrafter"/>
</dbReference>
<dbReference type="STRING" id="279824.SAMN03080617_00688"/>
<protein>
    <recommendedName>
        <fullName evidence="1">mRNA interferase</fullName>
        <ecNumber evidence="1">3.1.-.-</ecNumber>
    </recommendedName>
</protein>
<dbReference type="PANTHER" id="PTHR33988">
    <property type="entry name" value="ENDORIBONUCLEASE MAZF-RELATED"/>
    <property type="match status" value="1"/>
</dbReference>
<accession>A0A1G5VSY5</accession>
<dbReference type="GO" id="GO:0016787">
    <property type="term" value="F:hydrolase activity"/>
    <property type="evidence" value="ECO:0007669"/>
    <property type="project" value="UniProtKB-KW"/>
</dbReference>
<comment type="similarity">
    <text evidence="1">Belongs to the PemK/MazF family.</text>
</comment>
<keyword evidence="1" id="KW-0255">Endonuclease</keyword>
<dbReference type="InterPro" id="IPR011067">
    <property type="entry name" value="Plasmid_toxin/cell-grow_inhib"/>
</dbReference>
<sequence>MTTKKNEIWLANLDPRFGTEAGKTRPVLIIQSDLLNKFHPSSLICPITTNVKPESKILRVQLKKGVAGVIEDCDVMIDQIRAIDNKRLLKRIGSLSNELSQKVKENLKIVLDLED</sequence>
<keyword evidence="1" id="KW-0540">Nuclease</keyword>
<evidence type="ECO:0000313" key="2">
    <source>
        <dbReference type="EMBL" id="SDA48962.1"/>
    </source>
</evidence>
<evidence type="ECO:0000313" key="3">
    <source>
        <dbReference type="Proteomes" id="UP000198756"/>
    </source>
</evidence>
<proteinExistence type="inferred from homology"/>
<comment type="function">
    <text evidence="1">Toxic component of a type II toxin-antitoxin (TA) system.</text>
</comment>
<dbReference type="GO" id="GO:0006402">
    <property type="term" value="P:mRNA catabolic process"/>
    <property type="evidence" value="ECO:0007669"/>
    <property type="project" value="TreeGrafter"/>
</dbReference>
<name>A0A1G5VSY5_9BACT</name>
<evidence type="ECO:0000256" key="1">
    <source>
        <dbReference type="PIRNR" id="PIRNR033490"/>
    </source>
</evidence>
<dbReference type="Pfam" id="PF02452">
    <property type="entry name" value="PemK_toxin"/>
    <property type="match status" value="1"/>
</dbReference>
<dbReference type="EMBL" id="FMXE01000004">
    <property type="protein sequence ID" value="SDA48962.1"/>
    <property type="molecule type" value="Genomic_DNA"/>
</dbReference>
<dbReference type="Gene3D" id="2.30.30.110">
    <property type="match status" value="1"/>
</dbReference>
<dbReference type="GO" id="GO:0003677">
    <property type="term" value="F:DNA binding"/>
    <property type="evidence" value="ECO:0007669"/>
    <property type="project" value="InterPro"/>
</dbReference>
<dbReference type="SUPFAM" id="SSF50118">
    <property type="entry name" value="Cell growth inhibitor/plasmid maintenance toxic component"/>
    <property type="match status" value="1"/>
</dbReference>
<dbReference type="Proteomes" id="UP000198756">
    <property type="component" value="Unassembled WGS sequence"/>
</dbReference>
<dbReference type="RefSeq" id="WP_092728541.1">
    <property type="nucleotide sequence ID" value="NZ_FMXE01000004.1"/>
</dbReference>
<dbReference type="GO" id="GO:0004521">
    <property type="term" value="F:RNA endonuclease activity"/>
    <property type="evidence" value="ECO:0007669"/>
    <property type="project" value="TreeGrafter"/>
</dbReference>
<keyword evidence="3" id="KW-1185">Reference proteome</keyword>
<dbReference type="AlphaFoldDB" id="A0A1G5VSY5"/>
<dbReference type="EC" id="3.1.-.-" evidence="1"/>
<reference evidence="3" key="1">
    <citation type="submission" date="2016-10" db="EMBL/GenBank/DDBJ databases">
        <authorList>
            <person name="Varghese N."/>
            <person name="Submissions S."/>
        </authorList>
    </citation>
    <scope>NUCLEOTIDE SEQUENCE [LARGE SCALE GENOMIC DNA]</scope>
    <source>
        <strain evidence="3">DSM 22703</strain>
    </source>
</reference>
<dbReference type="InterPro" id="IPR003477">
    <property type="entry name" value="PemK-like"/>
</dbReference>
<dbReference type="PANTHER" id="PTHR33988:SF2">
    <property type="entry name" value="ENDORIBONUCLEASE MAZF"/>
    <property type="match status" value="1"/>
</dbReference>